<dbReference type="InterPro" id="IPR029058">
    <property type="entry name" value="AB_hydrolase_fold"/>
</dbReference>
<proteinExistence type="inferred from homology"/>
<dbReference type="AlphaFoldDB" id="V6RZJ7"/>
<dbReference type="SUPFAM" id="SSF53474">
    <property type="entry name" value="alpha/beta-Hydrolases"/>
    <property type="match status" value="1"/>
</dbReference>
<dbReference type="Pfam" id="PF00756">
    <property type="entry name" value="Esterase"/>
    <property type="match status" value="1"/>
</dbReference>
<name>V6RZJ7_9FLAO</name>
<accession>V6RZJ7</accession>
<keyword evidence="2" id="KW-0378">Hydrolase</keyword>
<dbReference type="STRING" id="1341154.FCR2A7T_17340"/>
<dbReference type="EMBL" id="VLKQ01000002">
    <property type="protein sequence ID" value="TWI14548.1"/>
    <property type="molecule type" value="Genomic_DNA"/>
</dbReference>
<protein>
    <recommendedName>
        <fullName evidence="5">Alpha/beta superfamily hydrolase</fullName>
    </recommendedName>
</protein>
<dbReference type="PANTHER" id="PTHR40841">
    <property type="entry name" value="SIDEROPHORE TRIACETYLFUSARININE C ESTERASE"/>
    <property type="match status" value="1"/>
</dbReference>
<comment type="caution">
    <text evidence="3">The sequence shown here is derived from an EMBL/GenBank/DDBJ whole genome shotgun (WGS) entry which is preliminary data.</text>
</comment>
<keyword evidence="4" id="KW-1185">Reference proteome</keyword>
<evidence type="ECO:0008006" key="5">
    <source>
        <dbReference type="Google" id="ProtNLM"/>
    </source>
</evidence>
<reference evidence="3 4" key="1">
    <citation type="journal article" date="2015" name="Stand. Genomic Sci.">
        <title>Genomic Encyclopedia of Bacterial and Archaeal Type Strains, Phase III: the genomes of soil and plant-associated and newly described type strains.</title>
        <authorList>
            <person name="Whitman W.B."/>
            <person name="Woyke T."/>
            <person name="Klenk H.P."/>
            <person name="Zhou Y."/>
            <person name="Lilburn T.G."/>
            <person name="Beck B.J."/>
            <person name="De Vos P."/>
            <person name="Vandamme P."/>
            <person name="Eisen J.A."/>
            <person name="Garrity G."/>
            <person name="Hugenholtz P."/>
            <person name="Kyrpides N.C."/>
        </authorList>
    </citation>
    <scope>NUCLEOTIDE SEQUENCE [LARGE SCALE GENOMIC DNA]</scope>
    <source>
        <strain evidence="3 4">CGMCC 1.7270</strain>
    </source>
</reference>
<dbReference type="PANTHER" id="PTHR40841:SF2">
    <property type="entry name" value="SIDEROPHORE-DEGRADING ESTERASE (EUROFUNG)"/>
    <property type="match status" value="1"/>
</dbReference>
<dbReference type="InterPro" id="IPR000801">
    <property type="entry name" value="Esterase-like"/>
</dbReference>
<gene>
    <name evidence="3" type="ORF">IP98_00505</name>
</gene>
<dbReference type="GO" id="GO:0016788">
    <property type="term" value="F:hydrolase activity, acting on ester bonds"/>
    <property type="evidence" value="ECO:0007669"/>
    <property type="project" value="TreeGrafter"/>
</dbReference>
<organism evidence="3 4">
    <name type="scientific">Flavobacterium cauense R2A-7</name>
    <dbReference type="NCBI Taxonomy" id="1341154"/>
    <lineage>
        <taxon>Bacteria</taxon>
        <taxon>Pseudomonadati</taxon>
        <taxon>Bacteroidota</taxon>
        <taxon>Flavobacteriia</taxon>
        <taxon>Flavobacteriales</taxon>
        <taxon>Flavobacteriaceae</taxon>
        <taxon>Flavobacterium</taxon>
    </lineage>
</organism>
<dbReference type="Proteomes" id="UP000319848">
    <property type="component" value="Unassembled WGS sequence"/>
</dbReference>
<dbReference type="Gene3D" id="3.40.50.1820">
    <property type="entry name" value="alpha/beta hydrolase"/>
    <property type="match status" value="1"/>
</dbReference>
<evidence type="ECO:0000313" key="4">
    <source>
        <dbReference type="Proteomes" id="UP000319848"/>
    </source>
</evidence>
<evidence type="ECO:0000313" key="3">
    <source>
        <dbReference type="EMBL" id="TWI14548.1"/>
    </source>
</evidence>
<evidence type="ECO:0000256" key="1">
    <source>
        <dbReference type="ARBA" id="ARBA00005622"/>
    </source>
</evidence>
<sequence length="300" mass="34183">MLLLKDIINSFQMKKILFLFILLFGTSITFAQKKSDKSQAEKKPFVLGEIRTIDSKILSEKRTLNIYLPESYKETDTIKYPVIYLLDGAADEDFIHVVGLVQYNTFPWINRIPESIVVGIANTNRKRDFTSPATIEILKKQMPNNGGSEKFISFLEKELQPYIDNHFKTSNSKTIIGQSLGGLLATEILFTKPMLFNKYIIISPSLWWNDGALLKTNPSLLEDTFSNQTDIYIGVGKEGLSPFFDNHVMEVDANILCDKIKSGKSKSVKVHFDYLPEEDHATVTHPSIFNAFRILYPKKN</sequence>
<evidence type="ECO:0000256" key="2">
    <source>
        <dbReference type="ARBA" id="ARBA00022801"/>
    </source>
</evidence>
<dbReference type="InterPro" id="IPR052558">
    <property type="entry name" value="Siderophore_Hydrolase_D"/>
</dbReference>
<comment type="similarity">
    <text evidence="1">Belongs to the esterase D family.</text>
</comment>